<dbReference type="Proteomes" id="UP000381378">
    <property type="component" value="Unassembled WGS sequence"/>
</dbReference>
<dbReference type="AlphaFoldDB" id="A0A5E7VM57"/>
<name>A0A5E7VM57_PSEFL</name>
<feature type="compositionally biased region" description="Polar residues" evidence="1">
    <location>
        <begin position="8"/>
        <end position="19"/>
    </location>
</feature>
<feature type="region of interest" description="Disordered" evidence="1">
    <location>
        <begin position="1"/>
        <end position="28"/>
    </location>
</feature>
<evidence type="ECO:0000313" key="3">
    <source>
        <dbReference type="Proteomes" id="UP000381378"/>
    </source>
</evidence>
<proteinExistence type="predicted"/>
<gene>
    <name evidence="2" type="ORF">PS928_05633</name>
</gene>
<protein>
    <submittedName>
        <fullName evidence="2">Uncharacterized protein</fullName>
    </submittedName>
</protein>
<accession>A0A5E7VM57</accession>
<reference evidence="2 3" key="1">
    <citation type="submission" date="2019-09" db="EMBL/GenBank/DDBJ databases">
        <authorList>
            <person name="Chandra G."/>
            <person name="Truman W A."/>
        </authorList>
    </citation>
    <scope>NUCLEOTIDE SEQUENCE [LARGE SCALE GENOMIC DNA]</scope>
    <source>
        <strain evidence="2">PS928</strain>
    </source>
</reference>
<dbReference type="EMBL" id="CABVJF010000029">
    <property type="protein sequence ID" value="VVQ23838.1"/>
    <property type="molecule type" value="Genomic_DNA"/>
</dbReference>
<sequence>MSWGLLTASDSQQSPQHSQGYRYPSGDHAEDCHGKSHKFLHSFVVFLLS</sequence>
<evidence type="ECO:0000256" key="1">
    <source>
        <dbReference type="SAM" id="MobiDB-lite"/>
    </source>
</evidence>
<evidence type="ECO:0000313" key="2">
    <source>
        <dbReference type="EMBL" id="VVQ23838.1"/>
    </source>
</evidence>
<organism evidence="2 3">
    <name type="scientific">Pseudomonas fluorescens</name>
    <dbReference type="NCBI Taxonomy" id="294"/>
    <lineage>
        <taxon>Bacteria</taxon>
        <taxon>Pseudomonadati</taxon>
        <taxon>Pseudomonadota</taxon>
        <taxon>Gammaproteobacteria</taxon>
        <taxon>Pseudomonadales</taxon>
        <taxon>Pseudomonadaceae</taxon>
        <taxon>Pseudomonas</taxon>
    </lineage>
</organism>